<proteinExistence type="predicted"/>
<dbReference type="Proteomes" id="UP000014227">
    <property type="component" value="Chromosome I"/>
</dbReference>
<dbReference type="RefSeq" id="WP_016483296.1">
    <property type="nucleotide sequence ID" value="NC_021487.1"/>
</dbReference>
<organism evidence="1 2">
    <name type="scientific">Chthonomonas calidirosea (strain DSM 23976 / ICMP 18418 / T49)</name>
    <dbReference type="NCBI Taxonomy" id="1303518"/>
    <lineage>
        <taxon>Bacteria</taxon>
        <taxon>Bacillati</taxon>
        <taxon>Armatimonadota</taxon>
        <taxon>Chthonomonadia</taxon>
        <taxon>Chthonomonadales</taxon>
        <taxon>Chthonomonadaceae</taxon>
        <taxon>Chthonomonas</taxon>
    </lineage>
</organism>
<dbReference type="InParanoid" id="S0EYW9"/>
<dbReference type="KEGG" id="ccz:CCALI_01964"/>
<dbReference type="EMBL" id="HF951689">
    <property type="protein sequence ID" value="CCW35771.1"/>
    <property type="molecule type" value="Genomic_DNA"/>
</dbReference>
<dbReference type="eggNOG" id="ENOG50330EK">
    <property type="taxonomic scope" value="Bacteria"/>
</dbReference>
<dbReference type="AlphaFoldDB" id="S0EYW9"/>
<keyword evidence="2" id="KW-1185">Reference proteome</keyword>
<evidence type="ECO:0000313" key="2">
    <source>
        <dbReference type="Proteomes" id="UP000014227"/>
    </source>
</evidence>
<protein>
    <submittedName>
        <fullName evidence="1">Uncharacterized protein</fullName>
    </submittedName>
</protein>
<accession>S0EYW9</accession>
<dbReference type="OrthoDB" id="9800767at2"/>
<dbReference type="PATRIC" id="fig|1303518.3.peg.2020"/>
<sequence>MPYSVKSKKTGETYYLHCKETQSRGGKRTLYFFAKEIKPGALDAVPTGYVVTEAPTGLPLLKKAK</sequence>
<reference evidence="2" key="1">
    <citation type="submission" date="2013-03" db="EMBL/GenBank/DDBJ databases">
        <title>Genome sequence of Chthonomonas calidirosea, the first sequenced genome from the Armatimonadetes phylum (formally candidate division OP10).</title>
        <authorList>
            <person name="Lee K.C.Y."/>
            <person name="Morgan X.C."/>
            <person name="Dunfield P.F."/>
            <person name="Tamas I."/>
            <person name="Houghton K.M."/>
            <person name="Vyssotski M."/>
            <person name="Ryan J.L.J."/>
            <person name="Lagutin K."/>
            <person name="McDonald I.R."/>
            <person name="Stott M.B."/>
        </authorList>
    </citation>
    <scope>NUCLEOTIDE SEQUENCE [LARGE SCALE GENOMIC DNA]</scope>
    <source>
        <strain evidence="2">DSM 23976 / ICMP 18418 / T49</strain>
    </source>
</reference>
<dbReference type="HOGENOM" id="CLU_2841488_0_0_0"/>
<name>S0EYW9_CHTCT</name>
<evidence type="ECO:0000313" key="1">
    <source>
        <dbReference type="EMBL" id="CCW35771.1"/>
    </source>
</evidence>
<gene>
    <name evidence="1" type="ORF">CCALI_01964</name>
</gene>